<sequence>MVSKALITCFVRTPCLTAALANSVMRVKCSVLSWSPTAGDVGCVVSAGVVTSVLPGLMPSRPKIRQFSSAAALSCETLNLLNIRSRNSKTMDL</sequence>
<evidence type="ECO:0000313" key="2">
    <source>
        <dbReference type="Proteomes" id="UP000193411"/>
    </source>
</evidence>
<reference evidence="1 2" key="1">
    <citation type="submission" date="2016-07" db="EMBL/GenBank/DDBJ databases">
        <title>Pervasive Adenine N6-methylation of Active Genes in Fungi.</title>
        <authorList>
            <consortium name="DOE Joint Genome Institute"/>
            <person name="Mondo S.J."/>
            <person name="Dannebaum R.O."/>
            <person name="Kuo R.C."/>
            <person name="Labutti K."/>
            <person name="Haridas S."/>
            <person name="Kuo A."/>
            <person name="Salamov A."/>
            <person name="Ahrendt S.R."/>
            <person name="Lipzen A."/>
            <person name="Sullivan W."/>
            <person name="Andreopoulos W.B."/>
            <person name="Clum A."/>
            <person name="Lindquist E."/>
            <person name="Daum C."/>
            <person name="Ramamoorthy G.K."/>
            <person name="Gryganskyi A."/>
            <person name="Culley D."/>
            <person name="Magnuson J.K."/>
            <person name="James T.Y."/>
            <person name="O'Malley M.A."/>
            <person name="Stajich J.E."/>
            <person name="Spatafora J.W."/>
            <person name="Visel A."/>
            <person name="Grigoriev I.V."/>
        </authorList>
    </citation>
    <scope>NUCLEOTIDE SEQUENCE [LARGE SCALE GENOMIC DNA]</scope>
    <source>
        <strain evidence="1 2">PL171</strain>
    </source>
</reference>
<organism evidence="1 2">
    <name type="scientific">Catenaria anguillulae PL171</name>
    <dbReference type="NCBI Taxonomy" id="765915"/>
    <lineage>
        <taxon>Eukaryota</taxon>
        <taxon>Fungi</taxon>
        <taxon>Fungi incertae sedis</taxon>
        <taxon>Blastocladiomycota</taxon>
        <taxon>Blastocladiomycetes</taxon>
        <taxon>Blastocladiales</taxon>
        <taxon>Catenariaceae</taxon>
        <taxon>Catenaria</taxon>
    </lineage>
</organism>
<name>A0A1Y2H5R1_9FUNG</name>
<protein>
    <submittedName>
        <fullName evidence="1">Uncharacterized protein</fullName>
    </submittedName>
</protein>
<comment type="caution">
    <text evidence="1">The sequence shown here is derived from an EMBL/GenBank/DDBJ whole genome shotgun (WGS) entry which is preliminary data.</text>
</comment>
<accession>A0A1Y2H5R1</accession>
<feature type="non-terminal residue" evidence="1">
    <location>
        <position position="93"/>
    </location>
</feature>
<dbReference type="Proteomes" id="UP000193411">
    <property type="component" value="Unassembled WGS sequence"/>
</dbReference>
<dbReference type="AlphaFoldDB" id="A0A1Y2H5R1"/>
<dbReference type="EMBL" id="MCFL01000121">
    <property type="protein sequence ID" value="ORZ29908.1"/>
    <property type="molecule type" value="Genomic_DNA"/>
</dbReference>
<proteinExistence type="predicted"/>
<keyword evidence="2" id="KW-1185">Reference proteome</keyword>
<evidence type="ECO:0000313" key="1">
    <source>
        <dbReference type="EMBL" id="ORZ29908.1"/>
    </source>
</evidence>
<gene>
    <name evidence="1" type="ORF">BCR44DRAFT_1447431</name>
</gene>